<gene>
    <name evidence="2" type="ORF">ADEAN_000733600</name>
</gene>
<dbReference type="VEuPathDB" id="TriTrypDB:ADEAN_000733600"/>
<protein>
    <submittedName>
        <fullName evidence="2">Uncharacterized protein</fullName>
    </submittedName>
</protein>
<organism evidence="2 3">
    <name type="scientific">Angomonas deanei</name>
    <dbReference type="NCBI Taxonomy" id="59799"/>
    <lineage>
        <taxon>Eukaryota</taxon>
        <taxon>Discoba</taxon>
        <taxon>Euglenozoa</taxon>
        <taxon>Kinetoplastea</taxon>
        <taxon>Metakinetoplastina</taxon>
        <taxon>Trypanosomatida</taxon>
        <taxon>Trypanosomatidae</taxon>
        <taxon>Strigomonadinae</taxon>
        <taxon>Angomonas</taxon>
    </lineage>
</organism>
<reference evidence="2 3" key="1">
    <citation type="submission" date="2020-08" db="EMBL/GenBank/DDBJ databases">
        <authorList>
            <person name="Newling K."/>
            <person name="Davey J."/>
            <person name="Forrester S."/>
        </authorList>
    </citation>
    <scope>NUCLEOTIDE SEQUENCE [LARGE SCALE GENOMIC DNA]</scope>
    <source>
        <strain evidence="3">Crithidia deanei Carvalho (ATCC PRA-265)</strain>
    </source>
</reference>
<dbReference type="AlphaFoldDB" id="A0A7G2CMP2"/>
<accession>A0A7G2CMP2</accession>
<dbReference type="EMBL" id="LR877159">
    <property type="protein sequence ID" value="CAD2219823.1"/>
    <property type="molecule type" value="Genomic_DNA"/>
</dbReference>
<sequence>MSYFVETQLTYESDTDSEEEQPPLPVRTSSEEELGLSPTSPPRLYMVQQRRSRLPRRRNYLSTLRVHNIIIEGTGEKQQQQGK</sequence>
<feature type="compositionally biased region" description="Polar residues" evidence="1">
    <location>
        <begin position="1"/>
        <end position="12"/>
    </location>
</feature>
<feature type="region of interest" description="Disordered" evidence="1">
    <location>
        <begin position="1"/>
        <end position="42"/>
    </location>
</feature>
<evidence type="ECO:0000313" key="3">
    <source>
        <dbReference type="Proteomes" id="UP000515908"/>
    </source>
</evidence>
<evidence type="ECO:0000313" key="2">
    <source>
        <dbReference type="EMBL" id="CAD2219823.1"/>
    </source>
</evidence>
<name>A0A7G2CMP2_9TRYP</name>
<dbReference type="Proteomes" id="UP000515908">
    <property type="component" value="Chromosome 15"/>
</dbReference>
<evidence type="ECO:0000256" key="1">
    <source>
        <dbReference type="SAM" id="MobiDB-lite"/>
    </source>
</evidence>
<keyword evidence="3" id="KW-1185">Reference proteome</keyword>
<proteinExistence type="predicted"/>